<organism evidence="1 2">
    <name type="scientific">Phlebia brevispora</name>
    <dbReference type="NCBI Taxonomy" id="194682"/>
    <lineage>
        <taxon>Eukaryota</taxon>
        <taxon>Fungi</taxon>
        <taxon>Dikarya</taxon>
        <taxon>Basidiomycota</taxon>
        <taxon>Agaricomycotina</taxon>
        <taxon>Agaricomycetes</taxon>
        <taxon>Polyporales</taxon>
        <taxon>Meruliaceae</taxon>
        <taxon>Phlebia</taxon>
    </lineage>
</organism>
<accession>A0ACC1T8E9</accession>
<evidence type="ECO:0000313" key="1">
    <source>
        <dbReference type="EMBL" id="KAJ3555582.1"/>
    </source>
</evidence>
<comment type="caution">
    <text evidence="1">The sequence shown here is derived from an EMBL/GenBank/DDBJ whole genome shotgun (WGS) entry which is preliminary data.</text>
</comment>
<gene>
    <name evidence="1" type="ORF">NM688_g2496</name>
</gene>
<name>A0ACC1T8E9_9APHY</name>
<dbReference type="EMBL" id="JANHOG010000318">
    <property type="protein sequence ID" value="KAJ3555582.1"/>
    <property type="molecule type" value="Genomic_DNA"/>
</dbReference>
<reference evidence="1" key="1">
    <citation type="submission" date="2022-07" db="EMBL/GenBank/DDBJ databases">
        <title>Genome Sequence of Phlebia brevispora.</title>
        <authorList>
            <person name="Buettner E."/>
        </authorList>
    </citation>
    <scope>NUCLEOTIDE SEQUENCE</scope>
    <source>
        <strain evidence="1">MPL23</strain>
    </source>
</reference>
<sequence>MMSKGRVLSIQSHVAFGYVGGKAAVFPLQCLGYDVDVVNTVNFSNHSGTNPAGYGRFGGSRANAAELSYIFEMMEKNSLLSPDRLLTGYIPGGEALAAVTDLARKLRKRNPELLYLLDPVLGDAGKLYVSPDVIPIYRAMLPLASIITPNWFEVEVLTDVKITDLLSLRRAVKILHEEYSVPNVVVSSIPLKAWLKDALPRELQPPPGEHDPDVDFLLCIVSSVDLPSKSGALSTVHTRVVPCIPGYFSGVGDLFSALVLAHYERSPALNHVQTNHISNGITYDTPISHAVSQAIAKTHAILTITHQHAMSLPEEERLPTDEELDEVEPDRQVRRMKGRELRIIQGQDIIRGNAGLDSGRMDLWANFWDAK</sequence>
<evidence type="ECO:0000313" key="2">
    <source>
        <dbReference type="Proteomes" id="UP001148662"/>
    </source>
</evidence>
<proteinExistence type="predicted"/>
<protein>
    <submittedName>
        <fullName evidence="1">Uncharacterized protein</fullName>
    </submittedName>
</protein>
<dbReference type="Proteomes" id="UP001148662">
    <property type="component" value="Unassembled WGS sequence"/>
</dbReference>
<keyword evidence="2" id="KW-1185">Reference proteome</keyword>